<reference evidence="2 3" key="1">
    <citation type="journal article" date="2022" name="bioRxiv">
        <title>Genomics of Preaxostyla Flagellates Illuminates Evolutionary Transitions and the Path Towards Mitochondrial Loss.</title>
        <authorList>
            <person name="Novak L.V.F."/>
            <person name="Treitli S.C."/>
            <person name="Pyrih J."/>
            <person name="Halakuc P."/>
            <person name="Pipaliya S.V."/>
            <person name="Vacek V."/>
            <person name="Brzon O."/>
            <person name="Soukal P."/>
            <person name="Eme L."/>
            <person name="Dacks J.B."/>
            <person name="Karnkowska A."/>
            <person name="Elias M."/>
            <person name="Hampl V."/>
        </authorList>
    </citation>
    <scope>NUCLEOTIDE SEQUENCE [LARGE SCALE GENOMIC DNA]</scope>
    <source>
        <strain evidence="2">NAU3</strain>
        <tissue evidence="2">Gut</tissue>
    </source>
</reference>
<gene>
    <name evidence="2" type="ORF">BLNAU_2534</name>
</gene>
<evidence type="ECO:0000313" key="3">
    <source>
        <dbReference type="Proteomes" id="UP001281761"/>
    </source>
</evidence>
<feature type="region of interest" description="Disordered" evidence="1">
    <location>
        <begin position="1"/>
        <end position="39"/>
    </location>
</feature>
<dbReference type="Proteomes" id="UP001281761">
    <property type="component" value="Unassembled WGS sequence"/>
</dbReference>
<evidence type="ECO:0000256" key="1">
    <source>
        <dbReference type="SAM" id="MobiDB-lite"/>
    </source>
</evidence>
<sequence>MDADFPAPQPRSGAPRRVILKDDTQTSEEEDQTTPRSQIKEECFQSHLNNQTANELVVIFESVDGTPPDNPHCDGSSNLLSIPFGKLQTNVQASQHSNTAGRNLDDSDGNDDAPNILADGDNRREQSEIRN</sequence>
<name>A0ABQ9YG17_9EUKA</name>
<feature type="region of interest" description="Disordered" evidence="1">
    <location>
        <begin position="90"/>
        <end position="131"/>
    </location>
</feature>
<accession>A0ABQ9YG17</accession>
<evidence type="ECO:0000313" key="2">
    <source>
        <dbReference type="EMBL" id="KAK2962701.1"/>
    </source>
</evidence>
<dbReference type="EMBL" id="JARBJD010000010">
    <property type="protein sequence ID" value="KAK2962701.1"/>
    <property type="molecule type" value="Genomic_DNA"/>
</dbReference>
<feature type="region of interest" description="Disordered" evidence="1">
    <location>
        <begin position="62"/>
        <end position="81"/>
    </location>
</feature>
<comment type="caution">
    <text evidence="2">The sequence shown here is derived from an EMBL/GenBank/DDBJ whole genome shotgun (WGS) entry which is preliminary data.</text>
</comment>
<protein>
    <submittedName>
        <fullName evidence="2">Uncharacterized protein</fullName>
    </submittedName>
</protein>
<feature type="compositionally biased region" description="Polar residues" evidence="1">
    <location>
        <begin position="90"/>
        <end position="101"/>
    </location>
</feature>
<organism evidence="2 3">
    <name type="scientific">Blattamonas nauphoetae</name>
    <dbReference type="NCBI Taxonomy" id="2049346"/>
    <lineage>
        <taxon>Eukaryota</taxon>
        <taxon>Metamonada</taxon>
        <taxon>Preaxostyla</taxon>
        <taxon>Oxymonadida</taxon>
        <taxon>Blattamonas</taxon>
    </lineage>
</organism>
<feature type="compositionally biased region" description="Basic and acidic residues" evidence="1">
    <location>
        <begin position="120"/>
        <end position="131"/>
    </location>
</feature>
<proteinExistence type="predicted"/>
<keyword evidence="3" id="KW-1185">Reference proteome</keyword>